<feature type="compositionally biased region" description="Polar residues" evidence="2">
    <location>
        <begin position="293"/>
        <end position="307"/>
    </location>
</feature>
<dbReference type="InterPro" id="IPR001878">
    <property type="entry name" value="Znf_CCHC"/>
</dbReference>
<evidence type="ECO:0000259" key="3">
    <source>
        <dbReference type="PROSITE" id="PS50158"/>
    </source>
</evidence>
<keyword evidence="1" id="KW-0862">Zinc</keyword>
<feature type="domain" description="CCHC-type" evidence="3">
    <location>
        <begin position="140"/>
        <end position="153"/>
    </location>
</feature>
<keyword evidence="1" id="KW-0863">Zinc-finger</keyword>
<proteinExistence type="predicted"/>
<evidence type="ECO:0000256" key="2">
    <source>
        <dbReference type="SAM" id="MobiDB-lite"/>
    </source>
</evidence>
<evidence type="ECO:0000313" key="4">
    <source>
        <dbReference type="EMBL" id="MED6114929.1"/>
    </source>
</evidence>
<reference evidence="4 5" key="1">
    <citation type="journal article" date="2023" name="Plants (Basel)">
        <title>Bridging the Gap: Combining Genomics and Transcriptomics Approaches to Understand Stylosanthes scabra, an Orphan Legume from the Brazilian Caatinga.</title>
        <authorList>
            <person name="Ferreira-Neto J.R.C."/>
            <person name="da Silva M.D."/>
            <person name="Binneck E."/>
            <person name="de Melo N.F."/>
            <person name="da Silva R.H."/>
            <person name="de Melo A.L.T.M."/>
            <person name="Pandolfi V."/>
            <person name="Bustamante F.O."/>
            <person name="Brasileiro-Vidal A.C."/>
            <person name="Benko-Iseppon A.M."/>
        </authorList>
    </citation>
    <scope>NUCLEOTIDE SEQUENCE [LARGE SCALE GENOMIC DNA]</scope>
    <source>
        <tissue evidence="4">Leaves</tissue>
    </source>
</reference>
<evidence type="ECO:0000256" key="1">
    <source>
        <dbReference type="PROSITE-ProRule" id="PRU00047"/>
    </source>
</evidence>
<dbReference type="PROSITE" id="PS50158">
    <property type="entry name" value="ZF_CCHC"/>
    <property type="match status" value="1"/>
</dbReference>
<evidence type="ECO:0000313" key="5">
    <source>
        <dbReference type="Proteomes" id="UP001341840"/>
    </source>
</evidence>
<sequence>MANEVAKDGAVIQMDPVPNQGVNMNNYNLVEKIITEKQFGFGSIKAGLMGMWGNSSGVAITEVDKNTFLLSFVDHEKGRQILNREPWSFRDTWSSFLLYVNTHSSNYWQQATSTGIWLTRPNLPKVWLSFRYERIQDTYCLRCGIIGHNKRDCSRPVVAASWDPQKPRYIPGLGAIRPPPIEELEEPEARIQLDPWETDLLRYHQRQDTTSTANEQGAALSAENEGGRSTNHEVREVESQGENVFTTLFHAGESSQGIPLQELHMKEVDPPPQIPAHNMKELRKMEEEPGKSGSVNQPAANVNNGKGNAQVDEEQSQPRVEATNNGNQGCFTEEELNQMPIKEALKQVLQNKISKFVEQEIIDIWSYREKPKQRSTWFHLGRRMLVRKPPDQQYTVQFPVEEADSKEEVQGQHNEDLQQEALAHTLRHNLHIKRKKEELNQAMIIEEVENTTQEIAQQPE</sequence>
<gene>
    <name evidence="4" type="ORF">PIB30_085292</name>
</gene>
<dbReference type="Proteomes" id="UP001341840">
    <property type="component" value="Unassembled WGS sequence"/>
</dbReference>
<keyword evidence="5" id="KW-1185">Reference proteome</keyword>
<protein>
    <recommendedName>
        <fullName evidence="3">CCHC-type domain-containing protein</fullName>
    </recommendedName>
</protein>
<keyword evidence="1" id="KW-0479">Metal-binding</keyword>
<feature type="region of interest" description="Disordered" evidence="2">
    <location>
        <begin position="285"/>
        <end position="330"/>
    </location>
</feature>
<organism evidence="4 5">
    <name type="scientific">Stylosanthes scabra</name>
    <dbReference type="NCBI Taxonomy" id="79078"/>
    <lineage>
        <taxon>Eukaryota</taxon>
        <taxon>Viridiplantae</taxon>
        <taxon>Streptophyta</taxon>
        <taxon>Embryophyta</taxon>
        <taxon>Tracheophyta</taxon>
        <taxon>Spermatophyta</taxon>
        <taxon>Magnoliopsida</taxon>
        <taxon>eudicotyledons</taxon>
        <taxon>Gunneridae</taxon>
        <taxon>Pentapetalae</taxon>
        <taxon>rosids</taxon>
        <taxon>fabids</taxon>
        <taxon>Fabales</taxon>
        <taxon>Fabaceae</taxon>
        <taxon>Papilionoideae</taxon>
        <taxon>50 kb inversion clade</taxon>
        <taxon>dalbergioids sensu lato</taxon>
        <taxon>Dalbergieae</taxon>
        <taxon>Pterocarpus clade</taxon>
        <taxon>Stylosanthes</taxon>
    </lineage>
</organism>
<accession>A0ABU6QTA8</accession>
<comment type="caution">
    <text evidence="4">The sequence shown here is derived from an EMBL/GenBank/DDBJ whole genome shotgun (WGS) entry which is preliminary data.</text>
</comment>
<name>A0ABU6QTA8_9FABA</name>
<dbReference type="InterPro" id="IPR025836">
    <property type="entry name" value="Zn_knuckle_CX2CX4HX4C"/>
</dbReference>
<feature type="region of interest" description="Disordered" evidence="2">
    <location>
        <begin position="208"/>
        <end position="230"/>
    </location>
</feature>
<dbReference type="EMBL" id="JASCZI010001417">
    <property type="protein sequence ID" value="MED6114929.1"/>
    <property type="molecule type" value="Genomic_DNA"/>
</dbReference>
<dbReference type="Pfam" id="PF14392">
    <property type="entry name" value="zf-CCHC_4"/>
    <property type="match status" value="1"/>
</dbReference>